<dbReference type="PROSITE" id="PS51007">
    <property type="entry name" value="CYTC"/>
    <property type="match status" value="1"/>
</dbReference>
<evidence type="ECO:0000256" key="3">
    <source>
        <dbReference type="ARBA" id="ARBA00008156"/>
    </source>
</evidence>
<feature type="chain" id="PRO_5046832398" evidence="14">
    <location>
        <begin position="20"/>
        <end position="747"/>
    </location>
</feature>
<dbReference type="InterPro" id="IPR036909">
    <property type="entry name" value="Cyt_c-like_dom_sf"/>
</dbReference>
<gene>
    <name evidence="16" type="ORF">ACFMB1_11500</name>
</gene>
<reference evidence="16 17" key="1">
    <citation type="submission" date="2024-09" db="EMBL/GenBank/DDBJ databases">
        <authorList>
            <person name="Zhang Z.-H."/>
        </authorList>
    </citation>
    <scope>NUCLEOTIDE SEQUENCE [LARGE SCALE GENOMIC DNA]</scope>
    <source>
        <strain evidence="16 17">HHTR114</strain>
    </source>
</reference>
<dbReference type="InterPro" id="IPR018391">
    <property type="entry name" value="PQQ_b-propeller_rpt"/>
</dbReference>
<dbReference type="NCBIfam" id="TIGR03075">
    <property type="entry name" value="PQQ_enz_alc_DH"/>
    <property type="match status" value="1"/>
</dbReference>
<evidence type="ECO:0000259" key="15">
    <source>
        <dbReference type="PROSITE" id="PS51007"/>
    </source>
</evidence>
<dbReference type="InterPro" id="IPR017512">
    <property type="entry name" value="PQQ_MeOH/EtOH_DH"/>
</dbReference>
<dbReference type="InterPro" id="IPR009056">
    <property type="entry name" value="Cyt_c-like_dom"/>
</dbReference>
<keyword evidence="6 14" id="KW-0732">Signal</keyword>
<dbReference type="EMBL" id="JBHPON010000002">
    <property type="protein sequence ID" value="MFC6036172.1"/>
    <property type="molecule type" value="Genomic_DNA"/>
</dbReference>
<name>A0ABW1L1K3_9PROT</name>
<evidence type="ECO:0000256" key="9">
    <source>
        <dbReference type="ARBA" id="ARBA00023002"/>
    </source>
</evidence>
<protein>
    <submittedName>
        <fullName evidence="16">PQQ-dependent dehydrogenase, methanol/ethanol family</fullName>
        <ecNumber evidence="16">1.1.2.-</ecNumber>
    </submittedName>
</protein>
<keyword evidence="11" id="KW-1015">Disulfide bond</keyword>
<dbReference type="SMART" id="SM00564">
    <property type="entry name" value="PQQ"/>
    <property type="match status" value="5"/>
</dbReference>
<organism evidence="16 17">
    <name type="scientific">Hyphococcus aureus</name>
    <dbReference type="NCBI Taxonomy" id="2666033"/>
    <lineage>
        <taxon>Bacteria</taxon>
        <taxon>Pseudomonadati</taxon>
        <taxon>Pseudomonadota</taxon>
        <taxon>Alphaproteobacteria</taxon>
        <taxon>Parvularculales</taxon>
        <taxon>Parvularculaceae</taxon>
        <taxon>Hyphococcus</taxon>
    </lineage>
</organism>
<dbReference type="SUPFAM" id="SSF46626">
    <property type="entry name" value="Cytochrome c"/>
    <property type="match status" value="1"/>
</dbReference>
<evidence type="ECO:0000256" key="5">
    <source>
        <dbReference type="ARBA" id="ARBA00022723"/>
    </source>
</evidence>
<keyword evidence="4 12" id="KW-0349">Heme</keyword>
<dbReference type="InterPro" id="IPR011047">
    <property type="entry name" value="Quinoprotein_ADH-like_sf"/>
</dbReference>
<dbReference type="Gene3D" id="2.140.10.10">
    <property type="entry name" value="Quinoprotein alcohol dehydrogenase-like superfamily"/>
    <property type="match status" value="1"/>
</dbReference>
<dbReference type="Pfam" id="PF13442">
    <property type="entry name" value="Cytochrome_CBB3"/>
    <property type="match status" value="1"/>
</dbReference>
<dbReference type="PROSITE" id="PS00364">
    <property type="entry name" value="BACTERIAL_PQQ_2"/>
    <property type="match status" value="1"/>
</dbReference>
<evidence type="ECO:0000256" key="12">
    <source>
        <dbReference type="PROSITE-ProRule" id="PRU00433"/>
    </source>
</evidence>
<comment type="caution">
    <text evidence="16">The sequence shown here is derived from an EMBL/GenBank/DDBJ whole genome shotgun (WGS) entry which is preliminary data.</text>
</comment>
<dbReference type="GO" id="GO:0016491">
    <property type="term" value="F:oxidoreductase activity"/>
    <property type="evidence" value="ECO:0007669"/>
    <property type="project" value="UniProtKB-KW"/>
</dbReference>
<dbReference type="InterPro" id="IPR001479">
    <property type="entry name" value="Quinoprotein_DH_CS"/>
</dbReference>
<evidence type="ECO:0000256" key="4">
    <source>
        <dbReference type="ARBA" id="ARBA00022617"/>
    </source>
</evidence>
<evidence type="ECO:0000256" key="13">
    <source>
        <dbReference type="SAM" id="MobiDB-lite"/>
    </source>
</evidence>
<keyword evidence="7" id="KW-0106">Calcium</keyword>
<keyword evidence="9 16" id="KW-0560">Oxidoreductase</keyword>
<dbReference type="Pfam" id="PF01011">
    <property type="entry name" value="PQQ"/>
    <property type="match status" value="2"/>
</dbReference>
<dbReference type="Gene3D" id="1.10.760.10">
    <property type="entry name" value="Cytochrome c-like domain"/>
    <property type="match status" value="1"/>
</dbReference>
<comment type="cofactor">
    <cofactor evidence="2">
        <name>pyrroloquinoline quinone</name>
        <dbReference type="ChEBI" id="CHEBI:58442"/>
    </cofactor>
</comment>
<evidence type="ECO:0000313" key="17">
    <source>
        <dbReference type="Proteomes" id="UP001596116"/>
    </source>
</evidence>
<evidence type="ECO:0000256" key="10">
    <source>
        <dbReference type="ARBA" id="ARBA00023004"/>
    </source>
</evidence>
<dbReference type="EC" id="1.1.2.-" evidence="16"/>
<feature type="region of interest" description="Disordered" evidence="13">
    <location>
        <begin position="22"/>
        <end position="54"/>
    </location>
</feature>
<proteinExistence type="inferred from homology"/>
<evidence type="ECO:0000256" key="11">
    <source>
        <dbReference type="ARBA" id="ARBA00023157"/>
    </source>
</evidence>
<dbReference type="InterPro" id="IPR002372">
    <property type="entry name" value="PQQ_rpt_dom"/>
</dbReference>
<keyword evidence="5 12" id="KW-0479">Metal-binding</keyword>
<feature type="signal peptide" evidence="14">
    <location>
        <begin position="1"/>
        <end position="19"/>
    </location>
</feature>
<dbReference type="RefSeq" id="WP_379882597.1">
    <property type="nucleotide sequence ID" value="NZ_JBHPON010000002.1"/>
</dbReference>
<dbReference type="Proteomes" id="UP001596116">
    <property type="component" value="Unassembled WGS sequence"/>
</dbReference>
<feature type="domain" description="Cytochrome c" evidence="15">
    <location>
        <begin position="643"/>
        <end position="719"/>
    </location>
</feature>
<keyword evidence="10 12" id="KW-0408">Iron</keyword>
<comment type="cofactor">
    <cofactor evidence="1">
        <name>Ca(2+)</name>
        <dbReference type="ChEBI" id="CHEBI:29108"/>
    </cofactor>
</comment>
<keyword evidence="17" id="KW-1185">Reference proteome</keyword>
<evidence type="ECO:0000256" key="6">
    <source>
        <dbReference type="ARBA" id="ARBA00022729"/>
    </source>
</evidence>
<dbReference type="PANTHER" id="PTHR32303">
    <property type="entry name" value="QUINOPROTEIN ALCOHOL DEHYDROGENASE (CYTOCHROME C)"/>
    <property type="match status" value="1"/>
</dbReference>
<keyword evidence="8" id="KW-0634">PQQ</keyword>
<accession>A0ABW1L1K3</accession>
<evidence type="ECO:0000256" key="2">
    <source>
        <dbReference type="ARBA" id="ARBA00001931"/>
    </source>
</evidence>
<dbReference type="PROSITE" id="PS51257">
    <property type="entry name" value="PROKAR_LIPOPROTEIN"/>
    <property type="match status" value="1"/>
</dbReference>
<evidence type="ECO:0000256" key="1">
    <source>
        <dbReference type="ARBA" id="ARBA00001913"/>
    </source>
</evidence>
<comment type="similarity">
    <text evidence="3">Belongs to the bacterial PQQ dehydrogenase family.</text>
</comment>
<dbReference type="SUPFAM" id="SSF50998">
    <property type="entry name" value="Quinoprotein alcohol dehydrogenase-like"/>
    <property type="match status" value="1"/>
</dbReference>
<evidence type="ECO:0000256" key="14">
    <source>
        <dbReference type="SAM" id="SignalP"/>
    </source>
</evidence>
<evidence type="ECO:0000256" key="7">
    <source>
        <dbReference type="ARBA" id="ARBA00022837"/>
    </source>
</evidence>
<evidence type="ECO:0000313" key="16">
    <source>
        <dbReference type="EMBL" id="MFC6036172.1"/>
    </source>
</evidence>
<sequence length="747" mass="80625">MKKASGVFLVAALLLQACGGGESEPQDLAPEAQVSAPEMQEAPQADAVSDVSHRGGGSDGAYYAELDSINRSNVSSLGFAWEYPLYTNRGQEATPVEIDGVLVTSSTGGRVVALDAVTGEEVWRFDPEIDMQANRVICCDMVNRGVAVQDGRVFVGALDGVLYALDFSSGKVLWKADTDDGSGRGLGSTGAPEVAGDVVIIGNSGAEYDVRGFVTAYDVKTGERRWRFYTVPHDPKAGPQENPELEDAVKTWDPESRWDIGGGGTVWDAIQYDPEFNVVYIGTGNGGPYHRAKRSPAGGDNLFLSSIVALDPKTGRVKWHYQETPGDSWDYTATAPMTLTQLNIDGEDAPVILHAPKNGFLYVLDRRDGKLLCANSLVFQNWTSGIDMETGRPVMTPEHADYSTGPKIVYPGSPGASNWHPFSYNAQTGLYYGAVLDMGNLLMTAPETKPYKSKGLNTDASLIFGPNLPDVLPMLPPFVQEAVKALPEWSRVEESPAKSELRAINPLTGETVWAAPYAGWQDRSGVMSTSGGLVFAGDVRGFFNVYDAQTGELLKSIDTGTSILAAPTTYEIDGVQYVAVTAGWGGGGWSYVPRYGAAYERKNEGRVLVFKLGGGETPKPDLLPPLEPAPAAPEGLFADASPDLIGKGRTLFYDNCAICHSNQHRSIAPDLRRMQPYTHEIFNDILLEGLLVDNGMPAWGDLFSVEDADAIHAFLTDEQRNVRARELEMQAKDIPLDDPSPALLSSY</sequence>
<evidence type="ECO:0000256" key="8">
    <source>
        <dbReference type="ARBA" id="ARBA00022891"/>
    </source>
</evidence>